<keyword evidence="2" id="KW-1185">Reference proteome</keyword>
<dbReference type="OrthoDB" id="10254945at2759"/>
<organism evidence="1 2">
    <name type="scientific">Clohesyomyces aquaticus</name>
    <dbReference type="NCBI Taxonomy" id="1231657"/>
    <lineage>
        <taxon>Eukaryota</taxon>
        <taxon>Fungi</taxon>
        <taxon>Dikarya</taxon>
        <taxon>Ascomycota</taxon>
        <taxon>Pezizomycotina</taxon>
        <taxon>Dothideomycetes</taxon>
        <taxon>Pleosporomycetidae</taxon>
        <taxon>Pleosporales</taxon>
        <taxon>Lindgomycetaceae</taxon>
        <taxon>Clohesyomyces</taxon>
    </lineage>
</organism>
<gene>
    <name evidence="1" type="ORF">BCR34DRAFT_519477</name>
</gene>
<sequence length="380" mass="44881">MLRAERWMTGYGQPDPFVYRAIQPALQLASLFITEDCTLPWFTHLVYGRRKYETNHTTGEKRVYLEPTKLEHARASLQEVKADMAELSRILTFQFVPSSYRKSREWGTSYGITCSHTHPPWHHKFSLHDFPPIPSKYGTGHYANRSIPAILLQPDFATVFSPPRWLQLTPCQRYRIMFLFAITLVHEIAHAYHQWFFRRFDVGRDGKWVYDKKKNEEPMWSAYDERGNELGYAWEAVTVGKIVDPLEADTVGVPCLIASETHAWRTSSKIDEEFRKEARRKRLEKLVDTRGVRFTRIPGGKYGDERSWKPATWLRANQWFCEDGVAADHNVISVVHVIPMRWIISWFMEDEWEEKRRRFRCTGKYEPKRLGPTFVIVYER</sequence>
<dbReference type="EMBL" id="MCFA01000124">
    <property type="protein sequence ID" value="ORY05565.1"/>
    <property type="molecule type" value="Genomic_DNA"/>
</dbReference>
<reference evidence="1 2" key="1">
    <citation type="submission" date="2016-07" db="EMBL/GenBank/DDBJ databases">
        <title>Pervasive Adenine N6-methylation of Active Genes in Fungi.</title>
        <authorList>
            <consortium name="DOE Joint Genome Institute"/>
            <person name="Mondo S.J."/>
            <person name="Dannebaum R.O."/>
            <person name="Kuo R.C."/>
            <person name="Labutti K."/>
            <person name="Haridas S."/>
            <person name="Kuo A."/>
            <person name="Salamov A."/>
            <person name="Ahrendt S.R."/>
            <person name="Lipzen A."/>
            <person name="Sullivan W."/>
            <person name="Andreopoulos W.B."/>
            <person name="Clum A."/>
            <person name="Lindquist E."/>
            <person name="Daum C."/>
            <person name="Ramamoorthy G.K."/>
            <person name="Gryganskyi A."/>
            <person name="Culley D."/>
            <person name="Magnuson J.K."/>
            <person name="James T.Y."/>
            <person name="O'Malley M.A."/>
            <person name="Stajich J.E."/>
            <person name="Spatafora J.W."/>
            <person name="Visel A."/>
            <person name="Grigoriev I.V."/>
        </authorList>
    </citation>
    <scope>NUCLEOTIDE SEQUENCE [LARGE SCALE GENOMIC DNA]</scope>
    <source>
        <strain evidence="1 2">CBS 115471</strain>
    </source>
</reference>
<name>A0A1Y1Z6X7_9PLEO</name>
<protein>
    <submittedName>
        <fullName evidence="1">Uncharacterized protein</fullName>
    </submittedName>
</protein>
<feature type="non-terminal residue" evidence="1">
    <location>
        <position position="380"/>
    </location>
</feature>
<comment type="caution">
    <text evidence="1">The sequence shown here is derived from an EMBL/GenBank/DDBJ whole genome shotgun (WGS) entry which is preliminary data.</text>
</comment>
<evidence type="ECO:0000313" key="2">
    <source>
        <dbReference type="Proteomes" id="UP000193144"/>
    </source>
</evidence>
<evidence type="ECO:0000313" key="1">
    <source>
        <dbReference type="EMBL" id="ORY05565.1"/>
    </source>
</evidence>
<accession>A0A1Y1Z6X7</accession>
<dbReference type="AlphaFoldDB" id="A0A1Y1Z6X7"/>
<dbReference type="Proteomes" id="UP000193144">
    <property type="component" value="Unassembled WGS sequence"/>
</dbReference>
<dbReference type="STRING" id="1231657.A0A1Y1Z6X7"/>
<proteinExistence type="predicted"/>